<reference evidence="1 2" key="1">
    <citation type="submission" date="2024-06" db="EMBL/GenBank/DDBJ databases">
        <title>The draft genome of Grus japonensis, version 3.</title>
        <authorList>
            <person name="Nabeshima K."/>
            <person name="Suzuki S."/>
            <person name="Onuma M."/>
        </authorList>
    </citation>
    <scope>NUCLEOTIDE SEQUENCE [LARGE SCALE GENOMIC DNA]</scope>
    <source>
        <strain evidence="1 2">451A</strain>
    </source>
</reference>
<evidence type="ECO:0000313" key="2">
    <source>
        <dbReference type="Proteomes" id="UP001623348"/>
    </source>
</evidence>
<comment type="caution">
    <text evidence="1">The sequence shown here is derived from an EMBL/GenBank/DDBJ whole genome shotgun (WGS) entry which is preliminary data.</text>
</comment>
<sequence>MKEDSGCYKLCKLSLDRGKNMEHVLLEYSFKYGKKVVVIRSNQQEFTKAKSHLTKSNAFDDELIASMDELRAAGAIVKSSYQ</sequence>
<gene>
    <name evidence="1" type="ORF">GRJ2_000408000</name>
</gene>
<dbReference type="AlphaFoldDB" id="A0ABC9W3P4"/>
<accession>A0ABC9W3P4</accession>
<evidence type="ECO:0000313" key="1">
    <source>
        <dbReference type="EMBL" id="GAB0179427.1"/>
    </source>
</evidence>
<keyword evidence="2" id="KW-1185">Reference proteome</keyword>
<dbReference type="Proteomes" id="UP001623348">
    <property type="component" value="Unassembled WGS sequence"/>
</dbReference>
<organism evidence="1 2">
    <name type="scientific">Grus japonensis</name>
    <name type="common">Japanese crane</name>
    <name type="synonym">Red-crowned crane</name>
    <dbReference type="NCBI Taxonomy" id="30415"/>
    <lineage>
        <taxon>Eukaryota</taxon>
        <taxon>Metazoa</taxon>
        <taxon>Chordata</taxon>
        <taxon>Craniata</taxon>
        <taxon>Vertebrata</taxon>
        <taxon>Euteleostomi</taxon>
        <taxon>Archelosauria</taxon>
        <taxon>Archosauria</taxon>
        <taxon>Dinosauria</taxon>
        <taxon>Saurischia</taxon>
        <taxon>Theropoda</taxon>
        <taxon>Coelurosauria</taxon>
        <taxon>Aves</taxon>
        <taxon>Neognathae</taxon>
        <taxon>Neoaves</taxon>
        <taxon>Gruiformes</taxon>
        <taxon>Gruidae</taxon>
        <taxon>Grus</taxon>
    </lineage>
</organism>
<dbReference type="EMBL" id="BAAFJT010000001">
    <property type="protein sequence ID" value="GAB0179427.1"/>
    <property type="molecule type" value="Genomic_DNA"/>
</dbReference>
<protein>
    <submittedName>
        <fullName evidence="1">Uncharacterized protein</fullName>
    </submittedName>
</protein>
<name>A0ABC9W3P4_GRUJA</name>
<proteinExistence type="predicted"/>